<feature type="transmembrane region" description="Helical" evidence="2">
    <location>
        <begin position="16"/>
        <end position="34"/>
    </location>
</feature>
<dbReference type="GO" id="GO:0030674">
    <property type="term" value="F:protein-macromolecule adaptor activity"/>
    <property type="evidence" value="ECO:0007669"/>
    <property type="project" value="TreeGrafter"/>
</dbReference>
<keyword evidence="4" id="KW-1185">Reference proteome</keyword>
<feature type="region of interest" description="Disordered" evidence="1">
    <location>
        <begin position="488"/>
        <end position="526"/>
    </location>
</feature>
<feature type="compositionally biased region" description="Low complexity" evidence="1">
    <location>
        <begin position="143"/>
        <end position="165"/>
    </location>
</feature>
<keyword evidence="2" id="KW-0812">Transmembrane</keyword>
<feature type="region of interest" description="Disordered" evidence="1">
    <location>
        <begin position="96"/>
        <end position="172"/>
    </location>
</feature>
<comment type="caution">
    <text evidence="3">The sequence shown here is derived from an EMBL/GenBank/DDBJ whole genome shotgun (WGS) entry which is preliminary data.</text>
</comment>
<sequence>MFSTARRWLRRNKTPIAIGVGVVGAGYVVTQYVLNKINDARERMSSERISKENLRRRFEQNQEDCTFTVLALLPTATTNILEAMNTESITLEIQQMKSTKGVRGGESNGPPPSIADTTLTEEEGRSMASFQSDSGVHASQVVATPSTTSAPSTSEGVQQQQPQQPVTAPKKKSKRQLWDDLTISAITRSFTLIYTLALLAMFTRVQLNLLGRRSYLSSVVALATSTQQATISLENHDDDNADQAYGNDFDTNRKYLTFSWWLLHRGYADIMARVESAVRTVFGSLSPRDLVSFNRFSELTMQVRKLVEGATPQQRQEAEWLKFLLPPRDKEDEVIRESGVLEENPAQQSQGSHSSTASLRRLLDETADLIESPVFSHVLTLLLDAGFSSLVDRKLANEAFEFPAPSEGGILVTDNSELKHTQHILLPKILSVLTRQAHVIGNGVPNEYLQDMEKVRDLEAFAAVVYSSNWQNEVREEGLMDSAVYVEKPSETSSGKSAQADSSVVLADNQQSGLEGAWERAIEKQA</sequence>
<dbReference type="PANTHER" id="PTHR28080">
    <property type="entry name" value="PEROXISOMAL BIOGENESIS FACTOR 3"/>
    <property type="match status" value="1"/>
</dbReference>
<feature type="compositionally biased region" description="Polar residues" evidence="1">
    <location>
        <begin position="491"/>
        <end position="513"/>
    </location>
</feature>
<dbReference type="InterPro" id="IPR006966">
    <property type="entry name" value="Peroxin-3"/>
</dbReference>
<evidence type="ECO:0000313" key="3">
    <source>
        <dbReference type="EMBL" id="KAG9254923.1"/>
    </source>
</evidence>
<dbReference type="Pfam" id="PF04882">
    <property type="entry name" value="Peroxin-3"/>
    <property type="match status" value="1"/>
</dbReference>
<dbReference type="GeneID" id="70292099"/>
<evidence type="ECO:0000313" key="4">
    <source>
        <dbReference type="Proteomes" id="UP000887229"/>
    </source>
</evidence>
<accession>A0A9P8CPU4</accession>
<reference evidence="3" key="1">
    <citation type="journal article" date="2021" name="IMA Fungus">
        <title>Genomic characterization of three marine fungi, including Emericellopsis atlantica sp. nov. with signatures of a generalist lifestyle and marine biomass degradation.</title>
        <authorList>
            <person name="Hagestad O.C."/>
            <person name="Hou L."/>
            <person name="Andersen J.H."/>
            <person name="Hansen E.H."/>
            <person name="Altermark B."/>
            <person name="Li C."/>
            <person name="Kuhnert E."/>
            <person name="Cox R.J."/>
            <person name="Crous P.W."/>
            <person name="Spatafora J.W."/>
            <person name="Lail K."/>
            <person name="Amirebrahimi M."/>
            <person name="Lipzen A."/>
            <person name="Pangilinan J."/>
            <person name="Andreopoulos W."/>
            <person name="Hayes R.D."/>
            <person name="Ng V."/>
            <person name="Grigoriev I.V."/>
            <person name="Jackson S.A."/>
            <person name="Sutton T.D.S."/>
            <person name="Dobson A.D.W."/>
            <person name="Rama T."/>
        </authorList>
    </citation>
    <scope>NUCLEOTIDE SEQUENCE</scope>
    <source>
        <strain evidence="3">TS7</strain>
    </source>
</reference>
<dbReference type="OrthoDB" id="45930at2759"/>
<feature type="transmembrane region" description="Helical" evidence="2">
    <location>
        <begin position="181"/>
        <end position="202"/>
    </location>
</feature>
<name>A0A9P8CPU4_9HYPO</name>
<dbReference type="PANTHER" id="PTHR28080:SF1">
    <property type="entry name" value="PEROXISOMAL BIOGENESIS FACTOR 3"/>
    <property type="match status" value="1"/>
</dbReference>
<dbReference type="RefSeq" id="XP_046118847.1">
    <property type="nucleotide sequence ID" value="XM_046261196.1"/>
</dbReference>
<proteinExistence type="predicted"/>
<feature type="compositionally biased region" description="Basic and acidic residues" evidence="1">
    <location>
        <begin position="517"/>
        <end position="526"/>
    </location>
</feature>
<evidence type="ECO:0000256" key="1">
    <source>
        <dbReference type="SAM" id="MobiDB-lite"/>
    </source>
</evidence>
<dbReference type="AlphaFoldDB" id="A0A9P8CPU4"/>
<organism evidence="3 4">
    <name type="scientific">Emericellopsis atlantica</name>
    <dbReference type="NCBI Taxonomy" id="2614577"/>
    <lineage>
        <taxon>Eukaryota</taxon>
        <taxon>Fungi</taxon>
        <taxon>Dikarya</taxon>
        <taxon>Ascomycota</taxon>
        <taxon>Pezizomycotina</taxon>
        <taxon>Sordariomycetes</taxon>
        <taxon>Hypocreomycetidae</taxon>
        <taxon>Hypocreales</taxon>
        <taxon>Bionectriaceae</taxon>
        <taxon>Emericellopsis</taxon>
    </lineage>
</organism>
<evidence type="ECO:0000256" key="2">
    <source>
        <dbReference type="SAM" id="Phobius"/>
    </source>
</evidence>
<dbReference type="GO" id="GO:0045046">
    <property type="term" value="P:protein import into peroxisome membrane"/>
    <property type="evidence" value="ECO:0007669"/>
    <property type="project" value="TreeGrafter"/>
</dbReference>
<keyword evidence="2" id="KW-0472">Membrane</keyword>
<keyword evidence="2" id="KW-1133">Transmembrane helix</keyword>
<gene>
    <name evidence="3" type="ORF">F5Z01DRAFT_621307</name>
</gene>
<protein>
    <submittedName>
        <fullName evidence="3">Peroxin-3 family protein</fullName>
    </submittedName>
</protein>
<dbReference type="Proteomes" id="UP000887229">
    <property type="component" value="Unassembled WGS sequence"/>
</dbReference>
<dbReference type="EMBL" id="MU251252">
    <property type="protein sequence ID" value="KAG9254923.1"/>
    <property type="molecule type" value="Genomic_DNA"/>
</dbReference>
<dbReference type="GO" id="GO:0005778">
    <property type="term" value="C:peroxisomal membrane"/>
    <property type="evidence" value="ECO:0007669"/>
    <property type="project" value="InterPro"/>
</dbReference>